<dbReference type="Gene3D" id="3.40.50.1820">
    <property type="entry name" value="alpha/beta hydrolase"/>
    <property type="match status" value="1"/>
</dbReference>
<keyword evidence="2" id="KW-1185">Reference proteome</keyword>
<evidence type="ECO:0000313" key="1">
    <source>
        <dbReference type="EMBL" id="SKA77129.1"/>
    </source>
</evidence>
<proteinExistence type="predicted"/>
<dbReference type="Proteomes" id="UP000190460">
    <property type="component" value="Unassembled WGS sequence"/>
</dbReference>
<dbReference type="ESTHER" id="9gamm-a0a1t4wiy9">
    <property type="family name" value="Polyesterase-MGS0156-like"/>
</dbReference>
<dbReference type="AlphaFoldDB" id="A0A1T4WIY9"/>
<name>A0A1T4WIY9_9GAMM</name>
<dbReference type="RefSeq" id="WP_078922205.1">
    <property type="nucleotide sequence ID" value="NZ_FUYB01000006.1"/>
</dbReference>
<accession>A0A1T4WIY9</accession>
<dbReference type="SUPFAM" id="SSF53474">
    <property type="entry name" value="alpha/beta-Hydrolases"/>
    <property type="match status" value="1"/>
</dbReference>
<gene>
    <name evidence="1" type="ORF">SAMN02745130_01736</name>
</gene>
<organism evidence="1 2">
    <name type="scientific">Thiothrix eikelboomii</name>
    <dbReference type="NCBI Taxonomy" id="92487"/>
    <lineage>
        <taxon>Bacteria</taxon>
        <taxon>Pseudomonadati</taxon>
        <taxon>Pseudomonadota</taxon>
        <taxon>Gammaproteobacteria</taxon>
        <taxon>Thiotrichales</taxon>
        <taxon>Thiotrichaceae</taxon>
        <taxon>Thiothrix</taxon>
    </lineage>
</organism>
<dbReference type="STRING" id="92487.SAMN02745130_01736"/>
<evidence type="ECO:0000313" key="2">
    <source>
        <dbReference type="Proteomes" id="UP000190460"/>
    </source>
</evidence>
<dbReference type="EMBL" id="FUYB01000006">
    <property type="protein sequence ID" value="SKA77129.1"/>
    <property type="molecule type" value="Genomic_DNA"/>
</dbReference>
<dbReference type="InterPro" id="IPR029058">
    <property type="entry name" value="AB_hydrolase_fold"/>
</dbReference>
<protein>
    <recommendedName>
        <fullName evidence="3">Alpha/beta hydrolase family protein</fullName>
    </recommendedName>
</protein>
<sequence length="340" mass="38143">MPALIAKPAPRDNTIHLVDARARFRAIFQAVSRRYAQTKASNWAVESALWVGEDEAPALQPTVYLGAPRLDLHYVIITGLVADCLSHRVTPFHKERQCLHQLGFMSSVLTVNGRASSGYNAALIQQVLTSFPAAHRFVLLGYSKGAVDALHALVTYPSIRQRTVAVVSLAGAIGGSPLVEILPRWLKYLFARLPLPDCHPGDGKALDSLARVKRRQWLSEHVLPPELAYFSLVALPRPEQVSRILRFNYRQLAKYNPKNDSQVLAEDALIPGSELLGYVNADHWALTLPLTKQWPFLRFFLNKNDYPREILLESIVRYVEERLLARIKALDSSEDRANQA</sequence>
<reference evidence="1 2" key="1">
    <citation type="submission" date="2017-02" db="EMBL/GenBank/DDBJ databases">
        <authorList>
            <person name="Peterson S.W."/>
        </authorList>
    </citation>
    <scope>NUCLEOTIDE SEQUENCE [LARGE SCALE GENOMIC DNA]</scope>
    <source>
        <strain evidence="1 2">ATCC 49788</strain>
    </source>
</reference>
<evidence type="ECO:0008006" key="3">
    <source>
        <dbReference type="Google" id="ProtNLM"/>
    </source>
</evidence>